<name>U3A2P3_9EURY</name>
<keyword evidence="3" id="KW-1185">Reference proteome</keyword>
<dbReference type="RefSeq" id="WP_020222242.1">
    <property type="nucleotide sequence ID" value="NZ_BANO01000183.1"/>
</dbReference>
<dbReference type="PANTHER" id="PTHR43102">
    <property type="entry name" value="SLR1143 PROTEIN"/>
    <property type="match status" value="1"/>
</dbReference>
<dbReference type="AlphaFoldDB" id="U3A2P3"/>
<comment type="caution">
    <text evidence="2">The sequence shown here is derived from an EMBL/GenBank/DDBJ whole genome shotgun (WGS) entry which is preliminary data.</text>
</comment>
<dbReference type="Pfam" id="PF13185">
    <property type="entry name" value="GAF_2"/>
    <property type="match status" value="1"/>
</dbReference>
<protein>
    <recommendedName>
        <fullName evidence="1">GAF domain-containing protein</fullName>
    </recommendedName>
</protein>
<dbReference type="Gene3D" id="3.30.450.40">
    <property type="match status" value="1"/>
</dbReference>
<dbReference type="SUPFAM" id="SSF55781">
    <property type="entry name" value="GAF domain-like"/>
    <property type="match status" value="1"/>
</dbReference>
<dbReference type="InterPro" id="IPR003018">
    <property type="entry name" value="GAF"/>
</dbReference>
<dbReference type="OrthoDB" id="269879at2157"/>
<organism evidence="2 3">
    <name type="scientific">Halarchaeum acidiphilum MH1-52-1</name>
    <dbReference type="NCBI Taxonomy" id="1261545"/>
    <lineage>
        <taxon>Archaea</taxon>
        <taxon>Methanobacteriati</taxon>
        <taxon>Methanobacteriota</taxon>
        <taxon>Stenosarchaea group</taxon>
        <taxon>Halobacteria</taxon>
        <taxon>Halobacteriales</taxon>
        <taxon>Halobacteriaceae</taxon>
    </lineage>
</organism>
<accession>U3A2P3</accession>
<dbReference type="PANTHER" id="PTHR43102:SF2">
    <property type="entry name" value="GAF DOMAIN-CONTAINING PROTEIN"/>
    <property type="match status" value="1"/>
</dbReference>
<dbReference type="eggNOG" id="arCOG06363">
    <property type="taxonomic scope" value="Archaea"/>
</dbReference>
<evidence type="ECO:0000259" key="1">
    <source>
        <dbReference type="Pfam" id="PF13185"/>
    </source>
</evidence>
<dbReference type="Proteomes" id="UP000016986">
    <property type="component" value="Unassembled WGS sequence"/>
</dbReference>
<feature type="domain" description="GAF" evidence="1">
    <location>
        <begin position="123"/>
        <end position="250"/>
    </location>
</feature>
<reference evidence="2 3" key="1">
    <citation type="submission" date="2013-09" db="EMBL/GenBank/DDBJ databases">
        <title>Whole genome sequencing of Halarchaeum acidiphilum strain MH1-52-1.</title>
        <authorList>
            <person name="Shimane Y."/>
            <person name="Minegishi H."/>
            <person name="Nishi S."/>
            <person name="Echigo A."/>
            <person name="Shuto A."/>
            <person name="Konishi M."/>
            <person name="Ito T."/>
            <person name="Ohkuma M."/>
            <person name="Ohta Y."/>
            <person name="Nagano Y."/>
            <person name="Tsubouchi T."/>
            <person name="Mori K."/>
            <person name="Usui K."/>
            <person name="Kamekura M."/>
            <person name="Usami R."/>
            <person name="Takaki Y."/>
            <person name="Hatada Y."/>
        </authorList>
    </citation>
    <scope>NUCLEOTIDE SEQUENCE [LARGE SCALE GENOMIC DNA]</scope>
    <source>
        <strain evidence="2 3">JCM 16109</strain>
    </source>
</reference>
<evidence type="ECO:0000313" key="3">
    <source>
        <dbReference type="Proteomes" id="UP000016986"/>
    </source>
</evidence>
<sequence>MSDEGALSVVHVTADTDDQSGLTLGDVDGLDVTRTPIDEIDGALDGVDAVFADAAVARSEALAALVRETGTACVVADDETDRDAAVETLRTAVESEWVGYPVPANEPARLDALAAHDFGDSTLRAHLEGMTATARECVDAEVGFIGLIGERTETVVTAQGVEMDERARDRTVCAHGITGTGTLVVADLAADARGASVGPGIEFYAGAPVTAANGERIGMLCVADGDGGGFDAADERALERLAEHTSDYIDRYGRTE</sequence>
<gene>
    <name evidence="2" type="ORF">MBEHAL_0669</name>
</gene>
<dbReference type="EMBL" id="BATA01000010">
    <property type="protein sequence ID" value="GAD51909.1"/>
    <property type="molecule type" value="Genomic_DNA"/>
</dbReference>
<proteinExistence type="predicted"/>
<dbReference type="InterPro" id="IPR029016">
    <property type="entry name" value="GAF-like_dom_sf"/>
</dbReference>
<evidence type="ECO:0000313" key="2">
    <source>
        <dbReference type="EMBL" id="GAD51909.1"/>
    </source>
</evidence>